<dbReference type="GeneID" id="78453699"/>
<dbReference type="SUPFAM" id="SSF50037">
    <property type="entry name" value="C-terminal domain of transcriptional repressors"/>
    <property type="match status" value="1"/>
</dbReference>
<dbReference type="InterPro" id="IPR008988">
    <property type="entry name" value="Transcriptional_repressor_C"/>
</dbReference>
<dbReference type="AlphaFoldDB" id="A0AAX1TRW1"/>
<keyword evidence="1" id="KW-0408">Iron</keyword>
<dbReference type="InterPro" id="IPR038157">
    <property type="entry name" value="FeoA_core_dom"/>
</dbReference>
<dbReference type="InterPro" id="IPR007167">
    <property type="entry name" value="Fe-transptr_FeoA-like"/>
</dbReference>
<dbReference type="GO" id="GO:0046914">
    <property type="term" value="F:transition metal ion binding"/>
    <property type="evidence" value="ECO:0007669"/>
    <property type="project" value="InterPro"/>
</dbReference>
<dbReference type="EMBL" id="LS483487">
    <property type="protein sequence ID" value="SQJ09931.1"/>
    <property type="molecule type" value="Genomic_DNA"/>
</dbReference>
<gene>
    <name evidence="3" type="ORF">NCTC12112_02418</name>
</gene>
<organism evidence="3 4">
    <name type="scientific">Fusobacterium ulcerans</name>
    <dbReference type="NCBI Taxonomy" id="861"/>
    <lineage>
        <taxon>Bacteria</taxon>
        <taxon>Fusobacteriati</taxon>
        <taxon>Fusobacteriota</taxon>
        <taxon>Fusobacteriia</taxon>
        <taxon>Fusobacteriales</taxon>
        <taxon>Fusobacteriaceae</taxon>
        <taxon>Fusobacterium</taxon>
    </lineage>
</organism>
<dbReference type="Pfam" id="PF04023">
    <property type="entry name" value="FeoA"/>
    <property type="match status" value="1"/>
</dbReference>
<evidence type="ECO:0000259" key="2">
    <source>
        <dbReference type="SMART" id="SM00899"/>
    </source>
</evidence>
<feature type="domain" description="Ferrous iron transporter FeoA-like" evidence="2">
    <location>
        <begin position="2"/>
        <end position="72"/>
    </location>
</feature>
<name>A0AAX1TRW1_9FUSO</name>
<dbReference type="RefSeq" id="WP_005981142.1">
    <property type="nucleotide sequence ID" value="NZ_BAABXY010000001.1"/>
</dbReference>
<reference evidence="3 4" key="1">
    <citation type="submission" date="2018-06" db="EMBL/GenBank/DDBJ databases">
        <authorList>
            <consortium name="Pathogen Informatics"/>
            <person name="Doyle S."/>
        </authorList>
    </citation>
    <scope>NUCLEOTIDE SEQUENCE [LARGE SCALE GENOMIC DNA]</scope>
    <source>
        <strain evidence="3 4">NCTC12112</strain>
    </source>
</reference>
<dbReference type="Proteomes" id="UP000249008">
    <property type="component" value="Chromosome 1"/>
</dbReference>
<proteinExistence type="predicted"/>
<protein>
    <submittedName>
        <fullName evidence="3">FeoA domain</fullName>
    </submittedName>
</protein>
<dbReference type="SMART" id="SM00899">
    <property type="entry name" value="FeoA"/>
    <property type="match status" value="1"/>
</dbReference>
<dbReference type="Gene3D" id="2.30.30.90">
    <property type="match status" value="1"/>
</dbReference>
<sequence length="73" mass="7968">MLPLAFAEPNKELIIKDIKGAGCCKGRLLEKGFCIGNKICVLRDGSDSIVVKINNCKYALNFGLANKILVENK</sequence>
<evidence type="ECO:0000256" key="1">
    <source>
        <dbReference type="ARBA" id="ARBA00023004"/>
    </source>
</evidence>
<accession>A0AAX1TRW1</accession>
<evidence type="ECO:0000313" key="4">
    <source>
        <dbReference type="Proteomes" id="UP000249008"/>
    </source>
</evidence>
<evidence type="ECO:0000313" key="3">
    <source>
        <dbReference type="EMBL" id="SQJ09931.1"/>
    </source>
</evidence>
<dbReference type="KEGG" id="ful:C4N20_02680"/>